<evidence type="ECO:0000313" key="1">
    <source>
        <dbReference type="EMBL" id="SBT05401.1"/>
    </source>
</evidence>
<dbReference type="Proteomes" id="UP000199600">
    <property type="component" value="Unassembled WGS sequence"/>
</dbReference>
<sequence length="47" mass="5478">MPSGELGLIDVADMTFKIRALGRMARLRNVKHMLRYIEDMSWRELVG</sequence>
<protein>
    <submittedName>
        <fullName evidence="1">Uncharacterized protein</fullName>
    </submittedName>
</protein>
<gene>
    <name evidence="1" type="ORF">PROAA_1530001</name>
</gene>
<keyword evidence="2" id="KW-1185">Reference proteome</keyword>
<name>A0A1A8XL49_9RHOO</name>
<evidence type="ECO:0000313" key="2">
    <source>
        <dbReference type="Proteomes" id="UP000199600"/>
    </source>
</evidence>
<reference evidence="1 2" key="1">
    <citation type="submission" date="2016-06" db="EMBL/GenBank/DDBJ databases">
        <authorList>
            <person name="Kjaerup R.B."/>
            <person name="Dalgaard T.S."/>
            <person name="Juul-Madsen H.R."/>
        </authorList>
    </citation>
    <scope>NUCLEOTIDE SEQUENCE [LARGE SCALE GENOMIC DNA]</scope>
    <source>
        <strain evidence="1">2</strain>
    </source>
</reference>
<organism evidence="1 2">
    <name type="scientific">Candidatus Propionivibrio aalborgensis</name>
    <dbReference type="NCBI Taxonomy" id="1860101"/>
    <lineage>
        <taxon>Bacteria</taxon>
        <taxon>Pseudomonadati</taxon>
        <taxon>Pseudomonadota</taxon>
        <taxon>Betaproteobacteria</taxon>
        <taxon>Rhodocyclales</taxon>
        <taxon>Rhodocyclaceae</taxon>
        <taxon>Propionivibrio</taxon>
    </lineage>
</organism>
<dbReference type="EMBL" id="FLQY01000061">
    <property type="protein sequence ID" value="SBT05401.1"/>
    <property type="molecule type" value="Genomic_DNA"/>
</dbReference>
<proteinExistence type="predicted"/>
<accession>A0A1A8XL49</accession>
<dbReference type="AlphaFoldDB" id="A0A1A8XL49"/>